<organism evidence="2 3">
    <name type="scientific">Rathayibacter rubneri</name>
    <dbReference type="NCBI Taxonomy" id="2950106"/>
    <lineage>
        <taxon>Bacteria</taxon>
        <taxon>Bacillati</taxon>
        <taxon>Actinomycetota</taxon>
        <taxon>Actinomycetes</taxon>
        <taxon>Micrococcales</taxon>
        <taxon>Microbacteriaceae</taxon>
        <taxon>Rathayibacter</taxon>
    </lineage>
</organism>
<protein>
    <submittedName>
        <fullName evidence="2">Phosphotransferase</fullName>
    </submittedName>
</protein>
<name>A0A9X2IR07_9MICO</name>
<comment type="caution">
    <text evidence="2">The sequence shown here is derived from an EMBL/GenBank/DDBJ whole genome shotgun (WGS) entry which is preliminary data.</text>
</comment>
<dbReference type="Pfam" id="PF01636">
    <property type="entry name" value="APH"/>
    <property type="match status" value="1"/>
</dbReference>
<dbReference type="Gene3D" id="3.90.1200.10">
    <property type="match status" value="1"/>
</dbReference>
<dbReference type="RefSeq" id="WP_251942688.1">
    <property type="nucleotide sequence ID" value="NZ_JAMRYM010000001.1"/>
</dbReference>
<dbReference type="Gene3D" id="3.30.200.20">
    <property type="entry name" value="Phosphorylase Kinase, domain 1"/>
    <property type="match status" value="1"/>
</dbReference>
<accession>A0A9X2IR07</accession>
<dbReference type="InterPro" id="IPR011009">
    <property type="entry name" value="Kinase-like_dom_sf"/>
</dbReference>
<evidence type="ECO:0000313" key="2">
    <source>
        <dbReference type="EMBL" id="MCM6760931.1"/>
    </source>
</evidence>
<feature type="domain" description="Aminoglycoside phosphotransferase" evidence="1">
    <location>
        <begin position="56"/>
        <end position="137"/>
    </location>
</feature>
<dbReference type="InterPro" id="IPR002575">
    <property type="entry name" value="Aminoglycoside_PTrfase"/>
</dbReference>
<proteinExistence type="predicted"/>
<dbReference type="AlphaFoldDB" id="A0A9X2IR07"/>
<evidence type="ECO:0000313" key="3">
    <source>
        <dbReference type="Proteomes" id="UP001155240"/>
    </source>
</evidence>
<dbReference type="Proteomes" id="UP001155240">
    <property type="component" value="Unassembled WGS sequence"/>
</dbReference>
<dbReference type="SUPFAM" id="SSF56112">
    <property type="entry name" value="Protein kinase-like (PK-like)"/>
    <property type="match status" value="1"/>
</dbReference>
<evidence type="ECO:0000259" key="1">
    <source>
        <dbReference type="Pfam" id="PF01636"/>
    </source>
</evidence>
<sequence length="191" mass="20787">MTGPDLSRQYSLDGVVVPAVVRRIGGPSPELAWRNQADGLTFRVASGSLTWNPAGSGIDLRRETARLRWLQGRHPVPRVLDAGEEDGGQWLLTEALEGRSAVDPQWIARPETAVRAVARNLRALHDVPVRELPEELAHDSWFHRSVRGGAVPALEDPVLVHGDACAPNTVLSDSGEWSGTVDVRALWTAES</sequence>
<keyword evidence="3" id="KW-1185">Reference proteome</keyword>
<dbReference type="EMBL" id="JAMRYM010000001">
    <property type="protein sequence ID" value="MCM6760931.1"/>
    <property type="molecule type" value="Genomic_DNA"/>
</dbReference>
<gene>
    <name evidence="2" type="ORF">NB037_00725</name>
</gene>
<reference evidence="2" key="1">
    <citation type="submission" date="2022-06" db="EMBL/GenBank/DDBJ databases">
        <title>Whole genome shotgun sequencing (WGS) of Rathayibacter sp. ZW T2_19, isolated from stored onions (Allium cepa).</title>
        <authorList>
            <person name="Stoll D.A."/>
            <person name="Huch M."/>
        </authorList>
    </citation>
    <scope>NUCLEOTIDE SEQUENCE</scope>
    <source>
        <strain evidence="2">ZW T2_19</strain>
    </source>
</reference>